<dbReference type="OrthoDB" id="4568405at2"/>
<gene>
    <name evidence="8" type="ORF">FB389_0566</name>
</gene>
<protein>
    <submittedName>
        <fullName evidence="8">Putative membrane protein YeaQ/YmgE (Transglycosylase-associated protein family)</fullName>
    </submittedName>
</protein>
<organism evidence="8 9">
    <name type="scientific">Rarobacter incanus</name>
    <dbReference type="NCBI Taxonomy" id="153494"/>
    <lineage>
        <taxon>Bacteria</taxon>
        <taxon>Bacillati</taxon>
        <taxon>Actinomycetota</taxon>
        <taxon>Actinomycetes</taxon>
        <taxon>Micrococcales</taxon>
        <taxon>Rarobacteraceae</taxon>
        <taxon>Rarobacter</taxon>
    </lineage>
</organism>
<evidence type="ECO:0000256" key="7">
    <source>
        <dbReference type="SAM" id="Phobius"/>
    </source>
</evidence>
<feature type="transmembrane region" description="Helical" evidence="7">
    <location>
        <begin position="63"/>
        <end position="81"/>
    </location>
</feature>
<dbReference type="EMBL" id="VFNV01000001">
    <property type="protein sequence ID" value="TQK75922.1"/>
    <property type="molecule type" value="Genomic_DNA"/>
</dbReference>
<dbReference type="RefSeq" id="WP_142111256.1">
    <property type="nucleotide sequence ID" value="NZ_BAAATB010000008.1"/>
</dbReference>
<sequence>MGFLAYIFLGLICGSIAKAILSDRAVGGWVASIVIGVIGAVVGGWIGSAIFDVGLGDLGDFRTWILALVGSLVVLFVFTAVTGKRAK</sequence>
<evidence type="ECO:0000313" key="9">
    <source>
        <dbReference type="Proteomes" id="UP000316181"/>
    </source>
</evidence>
<keyword evidence="3" id="KW-1003">Cell membrane</keyword>
<dbReference type="GO" id="GO:0005886">
    <property type="term" value="C:plasma membrane"/>
    <property type="evidence" value="ECO:0007669"/>
    <property type="project" value="UniProtKB-SubCell"/>
</dbReference>
<dbReference type="AlphaFoldDB" id="A0A542SMT6"/>
<comment type="similarity">
    <text evidence="2">Belongs to the UPF0410 family.</text>
</comment>
<dbReference type="PANTHER" id="PTHR33884">
    <property type="entry name" value="UPF0410 PROTEIN YMGE"/>
    <property type="match status" value="1"/>
</dbReference>
<evidence type="ECO:0000256" key="4">
    <source>
        <dbReference type="ARBA" id="ARBA00022692"/>
    </source>
</evidence>
<name>A0A542SMT6_9MICO</name>
<dbReference type="Pfam" id="PF04226">
    <property type="entry name" value="Transgly_assoc"/>
    <property type="match status" value="1"/>
</dbReference>
<feature type="transmembrane region" description="Helical" evidence="7">
    <location>
        <begin position="29"/>
        <end position="51"/>
    </location>
</feature>
<keyword evidence="6 7" id="KW-0472">Membrane</keyword>
<evidence type="ECO:0000256" key="1">
    <source>
        <dbReference type="ARBA" id="ARBA00004651"/>
    </source>
</evidence>
<keyword evidence="4 7" id="KW-0812">Transmembrane</keyword>
<keyword evidence="9" id="KW-1185">Reference proteome</keyword>
<evidence type="ECO:0000256" key="3">
    <source>
        <dbReference type="ARBA" id="ARBA00022475"/>
    </source>
</evidence>
<comment type="caution">
    <text evidence="8">The sequence shown here is derived from an EMBL/GenBank/DDBJ whole genome shotgun (WGS) entry which is preliminary data.</text>
</comment>
<comment type="subcellular location">
    <subcellularLocation>
        <location evidence="1">Cell membrane</location>
        <topology evidence="1">Multi-pass membrane protein</topology>
    </subcellularLocation>
</comment>
<evidence type="ECO:0000256" key="6">
    <source>
        <dbReference type="ARBA" id="ARBA00023136"/>
    </source>
</evidence>
<dbReference type="InterPro" id="IPR007341">
    <property type="entry name" value="Transgly_assoc"/>
</dbReference>
<evidence type="ECO:0000313" key="8">
    <source>
        <dbReference type="EMBL" id="TQK75922.1"/>
    </source>
</evidence>
<evidence type="ECO:0000256" key="2">
    <source>
        <dbReference type="ARBA" id="ARBA00011006"/>
    </source>
</evidence>
<dbReference type="Proteomes" id="UP000316181">
    <property type="component" value="Unassembled WGS sequence"/>
</dbReference>
<reference evidence="8 9" key="1">
    <citation type="submission" date="2019-06" db="EMBL/GenBank/DDBJ databases">
        <title>Sequencing the genomes of 1000 actinobacteria strains.</title>
        <authorList>
            <person name="Klenk H.-P."/>
        </authorList>
    </citation>
    <scope>NUCLEOTIDE SEQUENCE [LARGE SCALE GENOMIC DNA]</scope>
    <source>
        <strain evidence="8 9">DSM 10596</strain>
    </source>
</reference>
<keyword evidence="5 7" id="KW-1133">Transmembrane helix</keyword>
<accession>A0A542SMT6</accession>
<proteinExistence type="inferred from homology"/>
<evidence type="ECO:0000256" key="5">
    <source>
        <dbReference type="ARBA" id="ARBA00022989"/>
    </source>
</evidence>
<dbReference type="PANTHER" id="PTHR33884:SF3">
    <property type="entry name" value="UPF0410 PROTEIN YMGE"/>
    <property type="match status" value="1"/>
</dbReference>